<dbReference type="SUPFAM" id="SSF50891">
    <property type="entry name" value="Cyclophilin-like"/>
    <property type="match status" value="1"/>
</dbReference>
<evidence type="ECO:0000313" key="2">
    <source>
        <dbReference type="EMBL" id="OAD52005.1"/>
    </source>
</evidence>
<sequence>MLLFIHCFVQNSSRTGNDYGIERMSGVFELRTKVTAYEKIEGMCMTADCERRLEVSNYGTEVYREKRGVQMKAVRRGNTIYVALRNRKGATYVSTEKHVWHRHTNIRTIEEMENEQLVIAIKVKVGNCKSSRNNGAWHMELIGPVKPILKGDKGQISYKITFFSKDLIAMANAGKDDNGSQFFFTLNSTPDLWSKHPRKDYMNGIFMTVSSASKEQKFRNAF</sequence>
<reference evidence="2 3" key="1">
    <citation type="submission" date="2015-07" db="EMBL/GenBank/DDBJ databases">
        <title>The genome of Eufriesea mexicana.</title>
        <authorList>
            <person name="Pan H."/>
            <person name="Kapheim K."/>
        </authorList>
    </citation>
    <scope>NUCLEOTIDE SEQUENCE [LARGE SCALE GENOMIC DNA]</scope>
    <source>
        <strain evidence="2">0111107269</strain>
        <tissue evidence="2">Whole body</tissue>
    </source>
</reference>
<keyword evidence="3" id="KW-1185">Reference proteome</keyword>
<dbReference type="Proteomes" id="UP000250275">
    <property type="component" value="Unassembled WGS sequence"/>
</dbReference>
<feature type="domain" description="PPIase cyclophilin-type" evidence="1">
    <location>
        <begin position="164"/>
        <end position="196"/>
    </location>
</feature>
<dbReference type="InterPro" id="IPR029000">
    <property type="entry name" value="Cyclophilin-like_dom_sf"/>
</dbReference>
<dbReference type="Gene3D" id="2.40.100.10">
    <property type="entry name" value="Cyclophilin-like"/>
    <property type="match status" value="1"/>
</dbReference>
<gene>
    <name evidence="2" type="ORF">WN48_03381</name>
</gene>
<dbReference type="GO" id="GO:0003755">
    <property type="term" value="F:peptidyl-prolyl cis-trans isomerase activity"/>
    <property type="evidence" value="ECO:0007669"/>
    <property type="project" value="InterPro"/>
</dbReference>
<proteinExistence type="predicted"/>
<name>A0A310S4D9_9HYME</name>
<organism evidence="2 3">
    <name type="scientific">Eufriesea mexicana</name>
    <dbReference type="NCBI Taxonomy" id="516756"/>
    <lineage>
        <taxon>Eukaryota</taxon>
        <taxon>Metazoa</taxon>
        <taxon>Ecdysozoa</taxon>
        <taxon>Arthropoda</taxon>
        <taxon>Hexapoda</taxon>
        <taxon>Insecta</taxon>
        <taxon>Pterygota</taxon>
        <taxon>Neoptera</taxon>
        <taxon>Endopterygota</taxon>
        <taxon>Hymenoptera</taxon>
        <taxon>Apocrita</taxon>
        <taxon>Aculeata</taxon>
        <taxon>Apoidea</taxon>
        <taxon>Anthophila</taxon>
        <taxon>Apidae</taxon>
        <taxon>Eufriesea</taxon>
    </lineage>
</organism>
<dbReference type="AlphaFoldDB" id="A0A310S4D9"/>
<accession>A0A310S4D9</accession>
<evidence type="ECO:0000313" key="3">
    <source>
        <dbReference type="Proteomes" id="UP000250275"/>
    </source>
</evidence>
<evidence type="ECO:0000259" key="1">
    <source>
        <dbReference type="Pfam" id="PF00160"/>
    </source>
</evidence>
<protein>
    <recommendedName>
        <fullName evidence="1">PPIase cyclophilin-type domain-containing protein</fullName>
    </recommendedName>
</protein>
<dbReference type="InterPro" id="IPR002130">
    <property type="entry name" value="Cyclophilin-type_PPIase_dom"/>
</dbReference>
<dbReference type="EMBL" id="KQ778301">
    <property type="protein sequence ID" value="OAD52005.1"/>
    <property type="molecule type" value="Genomic_DNA"/>
</dbReference>
<dbReference type="Pfam" id="PF00160">
    <property type="entry name" value="Pro_isomerase"/>
    <property type="match status" value="1"/>
</dbReference>